<dbReference type="Proteomes" id="UP000799755">
    <property type="component" value="Unassembled WGS sequence"/>
</dbReference>
<dbReference type="EMBL" id="MU003502">
    <property type="protein sequence ID" value="KAF2472398.1"/>
    <property type="molecule type" value="Genomic_DNA"/>
</dbReference>
<evidence type="ECO:0000313" key="1">
    <source>
        <dbReference type="EMBL" id="KAF2472398.1"/>
    </source>
</evidence>
<gene>
    <name evidence="1" type="ORF">BDR25DRAFT_14043</name>
</gene>
<name>A0ACB6QZD7_9PLEO</name>
<comment type="caution">
    <text evidence="1">The sequence shown here is derived from an EMBL/GenBank/DDBJ whole genome shotgun (WGS) entry which is preliminary data.</text>
</comment>
<proteinExistence type="predicted"/>
<keyword evidence="2" id="KW-1185">Reference proteome</keyword>
<reference evidence="1" key="1">
    <citation type="journal article" date="2020" name="Stud. Mycol.">
        <title>101 Dothideomycetes genomes: a test case for predicting lifestyles and emergence of pathogens.</title>
        <authorList>
            <person name="Haridas S."/>
            <person name="Albert R."/>
            <person name="Binder M."/>
            <person name="Bloem J."/>
            <person name="Labutti K."/>
            <person name="Salamov A."/>
            <person name="Andreopoulos B."/>
            <person name="Baker S."/>
            <person name="Barry K."/>
            <person name="Bills G."/>
            <person name="Bluhm B."/>
            <person name="Cannon C."/>
            <person name="Castanera R."/>
            <person name="Culley D."/>
            <person name="Daum C."/>
            <person name="Ezra D."/>
            <person name="Gonzalez J."/>
            <person name="Henrissat B."/>
            <person name="Kuo A."/>
            <person name="Liang C."/>
            <person name="Lipzen A."/>
            <person name="Lutzoni F."/>
            <person name="Magnuson J."/>
            <person name="Mondo S."/>
            <person name="Nolan M."/>
            <person name="Ohm R."/>
            <person name="Pangilinan J."/>
            <person name="Park H.-J."/>
            <person name="Ramirez L."/>
            <person name="Alfaro M."/>
            <person name="Sun H."/>
            <person name="Tritt A."/>
            <person name="Yoshinaga Y."/>
            <person name="Zwiers L.-H."/>
            <person name="Turgeon B."/>
            <person name="Goodwin S."/>
            <person name="Spatafora J."/>
            <person name="Crous P."/>
            <person name="Grigoriev I."/>
        </authorList>
    </citation>
    <scope>NUCLEOTIDE SEQUENCE</scope>
    <source>
        <strain evidence="1">ATCC 200398</strain>
    </source>
</reference>
<protein>
    <submittedName>
        <fullName evidence="1">Uncharacterized protein</fullName>
    </submittedName>
</protein>
<evidence type="ECO:0000313" key="2">
    <source>
        <dbReference type="Proteomes" id="UP000799755"/>
    </source>
</evidence>
<accession>A0ACB6QZD7</accession>
<organism evidence="1 2">
    <name type="scientific">Lindgomyces ingoldianus</name>
    <dbReference type="NCBI Taxonomy" id="673940"/>
    <lineage>
        <taxon>Eukaryota</taxon>
        <taxon>Fungi</taxon>
        <taxon>Dikarya</taxon>
        <taxon>Ascomycota</taxon>
        <taxon>Pezizomycotina</taxon>
        <taxon>Dothideomycetes</taxon>
        <taxon>Pleosporomycetidae</taxon>
        <taxon>Pleosporales</taxon>
        <taxon>Lindgomycetaceae</taxon>
        <taxon>Lindgomyces</taxon>
    </lineage>
</organism>
<sequence length="248" mass="27331">MRYLCLHGMGTNANIFDFQTGPLRHALGTHDEYQFYEGDHDIEPAPGISNLFPHEATKAWYAPSLGSHTHSEAKEFIREIIETEGPFDACIGFSQGAALLASVILDHQEENPFGEGLFKFAVFICGSSGLSVSTTTSGASTPLRSGANSPFSQSATSLTSDDGEWSKIDPVQLKLDGKRIRIPTAHIYGSKDDAYDESLRLRDMCEESGGRRVEFDHRGGHEIPRDRKTTMEMMRVVQRVIGKVMASC</sequence>